<dbReference type="AlphaFoldDB" id="W5V0E6"/>
<dbReference type="EMBL" id="CP007154">
    <property type="protein sequence ID" value="AHH45273.1"/>
    <property type="molecule type" value="Genomic_DNA"/>
</dbReference>
<evidence type="ECO:0000313" key="2">
    <source>
        <dbReference type="Proteomes" id="UP000019229"/>
    </source>
</evidence>
<evidence type="ECO:0000313" key="1">
    <source>
        <dbReference type="EMBL" id="AHH45273.1"/>
    </source>
</evidence>
<dbReference type="STRING" id="743966.MYB_01315"/>
<dbReference type="KEGG" id="mbc:MYB_01315"/>
<dbReference type="HOGENOM" id="CLU_2451385_0_0_14"/>
<reference evidence="1 2" key="1">
    <citation type="journal article" date="2014" name="Genome Announc.">
        <title>Complete Genome Sequence of Mycoplasma bovoculi Strain M165/69T (ATCC 29104).</title>
        <authorList>
            <person name="Calcutt M.J."/>
            <person name="Foecking M.F."/>
        </authorList>
    </citation>
    <scope>NUCLEOTIDE SEQUENCE [LARGE SCALE GENOMIC DNA]</scope>
    <source>
        <strain evidence="1">M165/69</strain>
    </source>
</reference>
<protein>
    <submittedName>
        <fullName evidence="1">Uncharacterized protein</fullName>
    </submittedName>
</protein>
<accession>W5V0E6</accession>
<dbReference type="Proteomes" id="UP000019229">
    <property type="component" value="Chromosome"/>
</dbReference>
<proteinExistence type="predicted"/>
<sequence>MQKKFMEFWKDLKSLIDNISEKIKQLCVDTIEFFKHTFEVKVSKIFKYPIHKFCIFANKKIKETKDILFFYFFLFNKNLYFQFRHSITE</sequence>
<dbReference type="RefSeq" id="WP_022934799.1">
    <property type="nucleotide sequence ID" value="NZ_CP007154.1"/>
</dbReference>
<name>W5V0E6_9BACT</name>
<organism evidence="1 2">
    <name type="scientific">Mesomycoplasma bovoculi M165/69</name>
    <dbReference type="NCBI Taxonomy" id="743966"/>
    <lineage>
        <taxon>Bacteria</taxon>
        <taxon>Bacillati</taxon>
        <taxon>Mycoplasmatota</taxon>
        <taxon>Mycoplasmoidales</taxon>
        <taxon>Metamycoplasmataceae</taxon>
        <taxon>Mesomycoplasma</taxon>
    </lineage>
</organism>
<keyword evidence="2" id="KW-1185">Reference proteome</keyword>
<dbReference type="PATRIC" id="fig|743966.3.peg.265"/>
<gene>
    <name evidence="1" type="ORF">MYB_01315</name>
</gene>